<dbReference type="RefSeq" id="WP_114797323.1">
    <property type="nucleotide sequence ID" value="NZ_QQZY01000010.1"/>
</dbReference>
<comment type="caution">
    <text evidence="1">The sequence shown here is derived from an EMBL/GenBank/DDBJ whole genome shotgun (WGS) entry which is preliminary data.</text>
</comment>
<dbReference type="Proteomes" id="UP000254134">
    <property type="component" value="Unassembled WGS sequence"/>
</dbReference>
<name>A0A7M2YUN3_9ACTN</name>
<dbReference type="EMBL" id="QQZY01000010">
    <property type="protein sequence ID" value="RDI73329.1"/>
    <property type="molecule type" value="Genomic_DNA"/>
</dbReference>
<evidence type="ECO:0000313" key="1">
    <source>
        <dbReference type="EMBL" id="RDI73329.1"/>
    </source>
</evidence>
<evidence type="ECO:0000313" key="2">
    <source>
        <dbReference type="Proteomes" id="UP000254134"/>
    </source>
</evidence>
<protein>
    <submittedName>
        <fullName evidence="1">Uncharacterized protein</fullName>
    </submittedName>
</protein>
<proteinExistence type="predicted"/>
<keyword evidence="2" id="KW-1185">Reference proteome</keyword>
<reference evidence="2" key="2">
    <citation type="journal article" date="2019" name="MicrobiologyOpen">
        <title>High-quality draft genome sequence of Gaiella occulta isolated from a 150 meter deep mineral water borehole and comparison with the genome sequences of other deep-branching lineages of the phylum Actinobacteria.</title>
        <authorList>
            <person name="Severino R."/>
            <person name="Froufe H.J.C."/>
            <person name="Barroso C."/>
            <person name="Albuquerque L."/>
            <person name="Lobo-da-Cunha A."/>
            <person name="da Costa M.S."/>
            <person name="Egas C."/>
        </authorList>
    </citation>
    <scope>NUCLEOTIDE SEQUENCE [LARGE SCALE GENOMIC DNA]</scope>
    <source>
        <strain evidence="2">F2-233</strain>
    </source>
</reference>
<reference evidence="1 2" key="1">
    <citation type="submission" date="2018-07" db="EMBL/GenBank/DDBJ databases">
        <title>High-quality-draft genome sequence of Gaiella occulta.</title>
        <authorList>
            <person name="Severino R."/>
            <person name="Froufe H.J.C."/>
            <person name="Rainey F.A."/>
            <person name="Barroso C."/>
            <person name="Albuquerque L."/>
            <person name="Lobo-Da-Cunha A."/>
            <person name="Da Costa M.S."/>
            <person name="Egas C."/>
        </authorList>
    </citation>
    <scope>NUCLEOTIDE SEQUENCE [LARGE SCALE GENOMIC DNA]</scope>
    <source>
        <strain evidence="1 2">F2-233</strain>
    </source>
</reference>
<dbReference type="AlphaFoldDB" id="A0A7M2YUN3"/>
<organism evidence="1 2">
    <name type="scientific">Gaiella occulta</name>
    <dbReference type="NCBI Taxonomy" id="1002870"/>
    <lineage>
        <taxon>Bacteria</taxon>
        <taxon>Bacillati</taxon>
        <taxon>Actinomycetota</taxon>
        <taxon>Thermoleophilia</taxon>
        <taxon>Gaiellales</taxon>
        <taxon>Gaiellaceae</taxon>
        <taxon>Gaiella</taxon>
    </lineage>
</organism>
<accession>A0A7M2YUN3</accession>
<gene>
    <name evidence="1" type="ORF">Gocc_2929</name>
</gene>
<sequence>MGSDTKQRVRPLSRAMEDLLLRVPGYEHGFRLAVAYAVSSTTFRALVDRGLVEWSLAPVVRDDGRMSATRHYHWRRTLSGDAVALEISLARERQVQS</sequence>